<evidence type="ECO:0000313" key="1">
    <source>
        <dbReference type="EMBL" id="JAD63058.1"/>
    </source>
</evidence>
<reference evidence="1" key="2">
    <citation type="journal article" date="2015" name="Data Brief">
        <title>Shoot transcriptome of the giant reed, Arundo donax.</title>
        <authorList>
            <person name="Barrero R.A."/>
            <person name="Guerrero F.D."/>
            <person name="Moolhuijzen P."/>
            <person name="Goolsby J.A."/>
            <person name="Tidwell J."/>
            <person name="Bellgard S.E."/>
            <person name="Bellgard M.I."/>
        </authorList>
    </citation>
    <scope>NUCLEOTIDE SEQUENCE</scope>
    <source>
        <tissue evidence="1">Shoot tissue taken approximately 20 cm above the soil surface</tissue>
    </source>
</reference>
<protein>
    <submittedName>
        <fullName evidence="1">Uncharacterized protein</fullName>
    </submittedName>
</protein>
<accession>A0A0A9BLM3</accession>
<reference evidence="1" key="1">
    <citation type="submission" date="2014-09" db="EMBL/GenBank/DDBJ databases">
        <authorList>
            <person name="Magalhaes I.L.F."/>
            <person name="Oliveira U."/>
            <person name="Santos F.R."/>
            <person name="Vidigal T.H.D.A."/>
            <person name="Brescovit A.D."/>
            <person name="Santos A.J."/>
        </authorList>
    </citation>
    <scope>NUCLEOTIDE SEQUENCE</scope>
    <source>
        <tissue evidence="1">Shoot tissue taken approximately 20 cm above the soil surface</tissue>
    </source>
</reference>
<dbReference type="AlphaFoldDB" id="A0A0A9BLM3"/>
<sequence length="27" mass="3047">MADIRAAFGGRVFQLDLLPVRCTRIVK</sequence>
<organism evidence="1">
    <name type="scientific">Arundo donax</name>
    <name type="common">Giant reed</name>
    <name type="synonym">Donax arundinaceus</name>
    <dbReference type="NCBI Taxonomy" id="35708"/>
    <lineage>
        <taxon>Eukaryota</taxon>
        <taxon>Viridiplantae</taxon>
        <taxon>Streptophyta</taxon>
        <taxon>Embryophyta</taxon>
        <taxon>Tracheophyta</taxon>
        <taxon>Spermatophyta</taxon>
        <taxon>Magnoliopsida</taxon>
        <taxon>Liliopsida</taxon>
        <taxon>Poales</taxon>
        <taxon>Poaceae</taxon>
        <taxon>PACMAD clade</taxon>
        <taxon>Arundinoideae</taxon>
        <taxon>Arundineae</taxon>
        <taxon>Arundo</taxon>
    </lineage>
</organism>
<proteinExistence type="predicted"/>
<dbReference type="EMBL" id="GBRH01234837">
    <property type="protein sequence ID" value="JAD63058.1"/>
    <property type="molecule type" value="Transcribed_RNA"/>
</dbReference>
<name>A0A0A9BLM3_ARUDO</name>